<dbReference type="GO" id="GO:0031210">
    <property type="term" value="F:phosphatidylcholine binding"/>
    <property type="evidence" value="ECO:0007669"/>
    <property type="project" value="TreeGrafter"/>
</dbReference>
<dbReference type="EMBL" id="UZAI01018251">
    <property type="protein sequence ID" value="VDP35056.1"/>
    <property type="molecule type" value="Genomic_DNA"/>
</dbReference>
<accession>A0A3P8GVT9</accession>
<dbReference type="GO" id="GO:0005544">
    <property type="term" value="F:calcium-dependent phospholipid binding"/>
    <property type="evidence" value="ECO:0007669"/>
    <property type="project" value="TreeGrafter"/>
</dbReference>
<organism evidence="1 2">
    <name type="scientific">Schistosoma margrebowiei</name>
    <dbReference type="NCBI Taxonomy" id="48269"/>
    <lineage>
        <taxon>Eukaryota</taxon>
        <taxon>Metazoa</taxon>
        <taxon>Spiralia</taxon>
        <taxon>Lophotrochozoa</taxon>
        <taxon>Platyhelminthes</taxon>
        <taxon>Trematoda</taxon>
        <taxon>Digenea</taxon>
        <taxon>Strigeidida</taxon>
        <taxon>Schistosomatoidea</taxon>
        <taxon>Schistosomatidae</taxon>
        <taxon>Schistosoma</taxon>
    </lineage>
</organism>
<gene>
    <name evidence="1" type="ORF">SMRZ_LOCUS20296</name>
</gene>
<evidence type="ECO:0000313" key="2">
    <source>
        <dbReference type="Proteomes" id="UP000277204"/>
    </source>
</evidence>
<name>A0A3P8GVT9_9TREM</name>
<dbReference type="InterPro" id="IPR035892">
    <property type="entry name" value="C2_domain_sf"/>
</dbReference>
<protein>
    <recommendedName>
        <fullName evidence="3">C2 domain-containing protein</fullName>
    </recommendedName>
</protein>
<dbReference type="PANTHER" id="PTHR45761:SF1">
    <property type="entry name" value="EXTENDED SYNAPTOTAGMIN-LIKE PROTEIN 2, ISOFORM C"/>
    <property type="match status" value="1"/>
</dbReference>
<evidence type="ECO:0008006" key="3">
    <source>
        <dbReference type="Google" id="ProtNLM"/>
    </source>
</evidence>
<dbReference type="GO" id="GO:0005509">
    <property type="term" value="F:calcium ion binding"/>
    <property type="evidence" value="ECO:0007669"/>
    <property type="project" value="TreeGrafter"/>
</dbReference>
<dbReference type="GO" id="GO:0035091">
    <property type="term" value="F:phosphatidylinositol binding"/>
    <property type="evidence" value="ECO:0007669"/>
    <property type="project" value="TreeGrafter"/>
</dbReference>
<dbReference type="Proteomes" id="UP000277204">
    <property type="component" value="Unassembled WGS sequence"/>
</dbReference>
<evidence type="ECO:0000313" key="1">
    <source>
        <dbReference type="EMBL" id="VDP35056.1"/>
    </source>
</evidence>
<keyword evidence="2" id="KW-1185">Reference proteome</keyword>
<dbReference type="GO" id="GO:0008429">
    <property type="term" value="F:phosphatidylethanolamine binding"/>
    <property type="evidence" value="ECO:0007669"/>
    <property type="project" value="TreeGrafter"/>
</dbReference>
<dbReference type="PANTHER" id="PTHR45761">
    <property type="entry name" value="EXTENDED SYNAPTOTAGMIN-LIKE PROTEIN 2, ISOFORM C"/>
    <property type="match status" value="1"/>
</dbReference>
<dbReference type="AlphaFoldDB" id="A0A3P8GVT9"/>
<proteinExistence type="predicted"/>
<dbReference type="GO" id="GO:0005789">
    <property type="term" value="C:endoplasmic reticulum membrane"/>
    <property type="evidence" value="ECO:0007669"/>
    <property type="project" value="TreeGrafter"/>
</dbReference>
<reference evidence="1 2" key="1">
    <citation type="submission" date="2018-11" db="EMBL/GenBank/DDBJ databases">
        <authorList>
            <consortium name="Pathogen Informatics"/>
        </authorList>
    </citation>
    <scope>NUCLEOTIDE SEQUENCE [LARGE SCALE GENOMIC DNA]</scope>
    <source>
        <strain evidence="1 2">Zambia</strain>
    </source>
</reference>
<sequence>MNTVLRNVVNQLVVLPNRLPVQLVPDIDIQRLKYPLPQGVLHINIISGRNLKAGDKNMIGHRTSDPYCVIRGILKYGANTSKTSHKDAARDWPQAVAPCALRPCFEDFCNLGH</sequence>
<dbReference type="SUPFAM" id="SSF49562">
    <property type="entry name" value="C2 domain (Calcium/lipid-binding domain, CaLB)"/>
    <property type="match status" value="1"/>
</dbReference>
<dbReference type="InterPro" id="IPR051634">
    <property type="entry name" value="Extended_Synaptotagmin"/>
</dbReference>
<dbReference type="Gene3D" id="2.60.40.150">
    <property type="entry name" value="C2 domain"/>
    <property type="match status" value="1"/>
</dbReference>